<accession>A0A4Q2W6X8</accession>
<dbReference type="InterPro" id="IPR024983">
    <property type="entry name" value="CHAT_dom"/>
</dbReference>
<proteinExistence type="predicted"/>
<protein>
    <recommendedName>
        <fullName evidence="1">CHAT domain-containing protein</fullName>
    </recommendedName>
</protein>
<evidence type="ECO:0000259" key="1">
    <source>
        <dbReference type="Pfam" id="PF12770"/>
    </source>
</evidence>
<dbReference type="Proteomes" id="UP000290540">
    <property type="component" value="Unassembled WGS sequence"/>
</dbReference>
<name>A0A4Q2W6X8_FUSOX</name>
<organism evidence="2 3">
    <name type="scientific">Fusarium oxysporum f. sp. narcissi</name>
    <dbReference type="NCBI Taxonomy" id="451672"/>
    <lineage>
        <taxon>Eukaryota</taxon>
        <taxon>Fungi</taxon>
        <taxon>Dikarya</taxon>
        <taxon>Ascomycota</taxon>
        <taxon>Pezizomycotina</taxon>
        <taxon>Sordariomycetes</taxon>
        <taxon>Hypocreomycetidae</taxon>
        <taxon>Hypocreales</taxon>
        <taxon>Nectriaceae</taxon>
        <taxon>Fusarium</taxon>
        <taxon>Fusarium oxysporum species complex</taxon>
    </lineage>
</organism>
<gene>
    <name evidence="2" type="ORF">BFJ63_vAg1427</name>
</gene>
<sequence length="233" mass="26683">METTPTLSRLAFTNQELEIVKSVCSLIGLAVVEPERRKVALIDQLRQWKLFHSAGHGCTDPQDPLRSYLCLEDVVTNPLRVGGLLDLNLKDQPLFLAYLSACGTGRFQQERFMDENVHLISALQLVGFQYVIDTLRDVNEKVCIDEAKAVYEGIKDSQTTDQPVPWGLHEASRQLRDNWLEKRDQEGHHRWENDDILNNLVIKGPAVYGIRWERRRVRSRGRAKGMSISFGTR</sequence>
<evidence type="ECO:0000313" key="3">
    <source>
        <dbReference type="Proteomes" id="UP000290540"/>
    </source>
</evidence>
<dbReference type="Pfam" id="PF12770">
    <property type="entry name" value="CHAT"/>
    <property type="match status" value="1"/>
</dbReference>
<dbReference type="AlphaFoldDB" id="A0A4Q2W6X8"/>
<evidence type="ECO:0000313" key="2">
    <source>
        <dbReference type="EMBL" id="RYC95612.1"/>
    </source>
</evidence>
<dbReference type="EMBL" id="MQTW01000006">
    <property type="protein sequence ID" value="RYC95612.1"/>
    <property type="molecule type" value="Genomic_DNA"/>
</dbReference>
<comment type="caution">
    <text evidence="2">The sequence shown here is derived from an EMBL/GenBank/DDBJ whole genome shotgun (WGS) entry which is preliminary data.</text>
</comment>
<feature type="domain" description="CHAT" evidence="1">
    <location>
        <begin position="8"/>
        <end position="178"/>
    </location>
</feature>
<reference evidence="2 3" key="1">
    <citation type="submission" date="2016-12" db="EMBL/GenBank/DDBJ databases">
        <title>Draft genome sequence of Fusarium oxysporum causing rot on Narcissus.</title>
        <authorList>
            <person name="Armitage A.D."/>
            <person name="Taylor A."/>
            <person name="Clarkson J.P."/>
            <person name="Harrison R.J."/>
            <person name="Jackson A.C."/>
        </authorList>
    </citation>
    <scope>NUCLEOTIDE SEQUENCE [LARGE SCALE GENOMIC DNA]</scope>
    <source>
        <strain evidence="2 3">N139</strain>
    </source>
</reference>